<evidence type="ECO:0000256" key="1">
    <source>
        <dbReference type="SAM" id="Coils"/>
    </source>
</evidence>
<feature type="transmembrane region" description="Helical" evidence="2">
    <location>
        <begin position="424"/>
        <end position="445"/>
    </location>
</feature>
<dbReference type="GO" id="GO:0031293">
    <property type="term" value="P:membrane protein intracellular domain proteolysis"/>
    <property type="evidence" value="ECO:0007669"/>
    <property type="project" value="TreeGrafter"/>
</dbReference>
<organism evidence="3 4">
    <name type="scientific">Saccharophagus degradans</name>
    <dbReference type="NCBI Taxonomy" id="86304"/>
    <lineage>
        <taxon>Bacteria</taxon>
        <taxon>Pseudomonadati</taxon>
        <taxon>Pseudomonadota</taxon>
        <taxon>Gammaproteobacteria</taxon>
        <taxon>Cellvibrionales</taxon>
        <taxon>Cellvibrionaceae</taxon>
        <taxon>Saccharophagus</taxon>
    </lineage>
</organism>
<dbReference type="InterPro" id="IPR041881">
    <property type="entry name" value="PqqD_sf"/>
</dbReference>
<dbReference type="RefSeq" id="WP_303490832.1">
    <property type="nucleotide sequence ID" value="NZ_JAUOPB010000002.1"/>
</dbReference>
<dbReference type="Proteomes" id="UP001169760">
    <property type="component" value="Unassembled WGS sequence"/>
</dbReference>
<feature type="transmembrane region" description="Helical" evidence="2">
    <location>
        <begin position="351"/>
        <end position="380"/>
    </location>
</feature>
<keyword evidence="2" id="KW-0812">Transmembrane</keyword>
<dbReference type="GO" id="GO:0004222">
    <property type="term" value="F:metalloendopeptidase activity"/>
    <property type="evidence" value="ECO:0007669"/>
    <property type="project" value="InterPro"/>
</dbReference>
<evidence type="ECO:0000313" key="4">
    <source>
        <dbReference type="Proteomes" id="UP001169760"/>
    </source>
</evidence>
<keyword evidence="2" id="KW-0472">Membrane</keyword>
<dbReference type="Gene3D" id="1.10.10.1150">
    <property type="entry name" value="Coenzyme PQQ synthesis protein D (PqqD)"/>
    <property type="match status" value="1"/>
</dbReference>
<feature type="transmembrane region" description="Helical" evidence="2">
    <location>
        <begin position="183"/>
        <end position="202"/>
    </location>
</feature>
<dbReference type="AlphaFoldDB" id="A0AAW7X0Z7"/>
<dbReference type="GO" id="GO:0005737">
    <property type="term" value="C:cytoplasm"/>
    <property type="evidence" value="ECO:0007669"/>
    <property type="project" value="TreeGrafter"/>
</dbReference>
<evidence type="ECO:0000313" key="3">
    <source>
        <dbReference type="EMBL" id="MDO6421395.1"/>
    </source>
</evidence>
<feature type="transmembrane region" description="Helical" evidence="2">
    <location>
        <begin position="252"/>
        <end position="274"/>
    </location>
</feature>
<keyword evidence="2" id="KW-1133">Transmembrane helix</keyword>
<feature type="transmembrane region" description="Helical" evidence="2">
    <location>
        <begin position="280"/>
        <end position="299"/>
    </location>
</feature>
<comment type="caution">
    <text evidence="3">The sequence shown here is derived from an EMBL/GenBank/DDBJ whole genome shotgun (WGS) entry which is preliminary data.</text>
</comment>
<dbReference type="EMBL" id="JAUOPB010000002">
    <property type="protein sequence ID" value="MDO6421395.1"/>
    <property type="molecule type" value="Genomic_DNA"/>
</dbReference>
<dbReference type="Gene3D" id="2.40.50.100">
    <property type="match status" value="1"/>
</dbReference>
<dbReference type="SUPFAM" id="SSF111369">
    <property type="entry name" value="HlyD-like secretion proteins"/>
    <property type="match status" value="1"/>
</dbReference>
<dbReference type="PANTHER" id="PTHR13325">
    <property type="entry name" value="PROTEASE M50 MEMBRANE-BOUND TRANSCRIPTION FACTOR SITE 2 PROTEASE"/>
    <property type="match status" value="1"/>
</dbReference>
<name>A0AAW7X0Z7_9GAMM</name>
<dbReference type="GO" id="GO:0016020">
    <property type="term" value="C:membrane"/>
    <property type="evidence" value="ECO:0007669"/>
    <property type="project" value="InterPro"/>
</dbReference>
<gene>
    <name evidence="3" type="ORF">Q4521_02820</name>
</gene>
<evidence type="ECO:0000256" key="2">
    <source>
        <dbReference type="SAM" id="Phobius"/>
    </source>
</evidence>
<reference evidence="3" key="1">
    <citation type="submission" date="2023-07" db="EMBL/GenBank/DDBJ databases">
        <title>Genome content predicts the carbon catabolic preferences of heterotrophic bacteria.</title>
        <authorList>
            <person name="Gralka M."/>
        </authorList>
    </citation>
    <scope>NUCLEOTIDE SEQUENCE</scope>
    <source>
        <strain evidence="3">I3M17_2</strain>
    </source>
</reference>
<feature type="transmembrane region" description="Helical" evidence="2">
    <location>
        <begin position="151"/>
        <end position="171"/>
    </location>
</feature>
<accession>A0AAW7X0Z7</accession>
<dbReference type="PANTHER" id="PTHR13325:SF3">
    <property type="entry name" value="MEMBRANE-BOUND TRANSCRIPTION FACTOR SITE-2 PROTEASE"/>
    <property type="match status" value="1"/>
</dbReference>
<keyword evidence="1" id="KW-0175">Coiled coil</keyword>
<feature type="coiled-coil region" evidence="1">
    <location>
        <begin position="491"/>
        <end position="550"/>
    </location>
</feature>
<proteinExistence type="predicted"/>
<protein>
    <submittedName>
        <fullName evidence="3">Biotin/lipoyl-binding protein</fullName>
    </submittedName>
</protein>
<sequence>MWDSIQHLRPALQRHIAFQPRSYRGENWYVLEDKSNGTFHRLSIVAYHLIGLMDGHRTVAQILEQANTLALDVPEEYLPDEEDLIALLQYLYVADLLICDFPPSTQEIFTRQKNKKQQRWKRLLLNPMSWKISLGNPDAFLNKISFVGKMLCHPLMGVIWLLVVGLAVLQIGAQWSALTSGDFGGMFSPANMFLLWLTYPLLKVIHELGHALFTKAWGGAVTECGVVFILGTPLPYVDATASTGFSKKYQRLMVSAAGMAVELFVAALSFLIWLIIEDGIVRNILFNLMVLGSVSTLIFNGNPLLKFDGYHLLCDAIEVPNLAARATEQFKYLAKRFGYGVKGLYSPASTFIGGVGFTAYAVGAFFYRIFIFATIIYIVAKFSLELSVFVTLWLLFFQALWPLSKYIRYLIVDKSITAHRKRAVAFSVAVSLTIIVALFVVPMPLSTKAEGVVWLPNDSQVRLQVAGEVAQVLVNDGDVVQKGQPIILLKNAQLEASLKIQQAVLREYRARFEEVWSADRAQAGLLSEDIRAVEDEIVFLQQKVAALNVVSPASGTINFSVPYHLPGSYFKQGDIAGYVVRAEPVNIRIALTQHEIGLVRKDTQAVEVRLAHRLAQTHRGEIEREVPGGTYTLPSLALSVAGGGRLQLSSEQGKEEQSQNRIFLLDVALPRYEQADYYGERAHVLFTHSPEPIAEQVYRRLRQLFISTLLY</sequence>
<dbReference type="InterPro" id="IPR001193">
    <property type="entry name" value="MBTPS2"/>
</dbReference>